<reference evidence="3" key="1">
    <citation type="journal article" date="2019" name="Int. J. Syst. Evol. Microbiol.">
        <title>The Global Catalogue of Microorganisms (GCM) 10K type strain sequencing project: providing services to taxonomists for standard genome sequencing and annotation.</title>
        <authorList>
            <consortium name="The Broad Institute Genomics Platform"/>
            <consortium name="The Broad Institute Genome Sequencing Center for Infectious Disease"/>
            <person name="Wu L."/>
            <person name="Ma J."/>
        </authorList>
    </citation>
    <scope>NUCLEOTIDE SEQUENCE [LARGE SCALE GENOMIC DNA]</scope>
    <source>
        <strain evidence="3">CCUG 60214</strain>
    </source>
</reference>
<dbReference type="InterPro" id="IPR001387">
    <property type="entry name" value="Cro/C1-type_HTH"/>
</dbReference>
<evidence type="ECO:0000313" key="3">
    <source>
        <dbReference type="Proteomes" id="UP001597168"/>
    </source>
</evidence>
<dbReference type="CDD" id="cd00093">
    <property type="entry name" value="HTH_XRE"/>
    <property type="match status" value="1"/>
</dbReference>
<dbReference type="SMART" id="SM00530">
    <property type="entry name" value="HTH_XRE"/>
    <property type="match status" value="1"/>
</dbReference>
<dbReference type="EMBL" id="JBHTLK010000064">
    <property type="protein sequence ID" value="MFD1148423.1"/>
    <property type="molecule type" value="Genomic_DNA"/>
</dbReference>
<evidence type="ECO:0000259" key="1">
    <source>
        <dbReference type="PROSITE" id="PS50943"/>
    </source>
</evidence>
<keyword evidence="3" id="KW-1185">Reference proteome</keyword>
<dbReference type="SUPFAM" id="SSF47413">
    <property type="entry name" value="lambda repressor-like DNA-binding domains"/>
    <property type="match status" value="1"/>
</dbReference>
<proteinExistence type="predicted"/>
<dbReference type="Pfam" id="PF13560">
    <property type="entry name" value="HTH_31"/>
    <property type="match status" value="1"/>
</dbReference>
<comment type="caution">
    <text evidence="2">The sequence shown here is derived from an EMBL/GenBank/DDBJ whole genome shotgun (WGS) entry which is preliminary data.</text>
</comment>
<accession>A0ABW3QUB7</accession>
<dbReference type="Gene3D" id="1.10.260.40">
    <property type="entry name" value="lambda repressor-like DNA-binding domains"/>
    <property type="match status" value="1"/>
</dbReference>
<feature type="domain" description="HTH cro/C1-type" evidence="1">
    <location>
        <begin position="32"/>
        <end position="87"/>
    </location>
</feature>
<dbReference type="RefSeq" id="WP_380723851.1">
    <property type="nucleotide sequence ID" value="NZ_JBHTLK010000064.1"/>
</dbReference>
<dbReference type="InterPro" id="IPR043917">
    <property type="entry name" value="DUF5753"/>
</dbReference>
<gene>
    <name evidence="2" type="ORF">ACFQ3T_14930</name>
</gene>
<evidence type="ECO:0000313" key="2">
    <source>
        <dbReference type="EMBL" id="MFD1148423.1"/>
    </source>
</evidence>
<organism evidence="2 3">
    <name type="scientific">Saccharothrix hoggarensis</name>
    <dbReference type="NCBI Taxonomy" id="913853"/>
    <lineage>
        <taxon>Bacteria</taxon>
        <taxon>Bacillati</taxon>
        <taxon>Actinomycetota</taxon>
        <taxon>Actinomycetes</taxon>
        <taxon>Pseudonocardiales</taxon>
        <taxon>Pseudonocardiaceae</taxon>
        <taxon>Saccharothrix</taxon>
    </lineage>
</organism>
<dbReference type="Proteomes" id="UP001597168">
    <property type="component" value="Unassembled WGS sequence"/>
</dbReference>
<protein>
    <submittedName>
        <fullName evidence="2">Helix-turn-helix transcriptional regulator</fullName>
    </submittedName>
</protein>
<dbReference type="PROSITE" id="PS50943">
    <property type="entry name" value="HTH_CROC1"/>
    <property type="match status" value="1"/>
</dbReference>
<sequence>MGFPVLSAPITIMGRMPPARPPFRRRKLARRIRRMREAAGMTIEDAAAALDKHRNSLYRLEAGETRLDVHLARSMMDVYDHYDPDLIDAVREALRPGWWTAFGLRDMGYVDVETEASTVWELALVLLPGLLQTESYARAVLEANSLKRTKPELAAQVKVRMIRQQRLTSEENPLRLVALVDESALRQLVGGGEVMRDQLGHLVMVAELETVTLRVLPRDLGAHAGQEGAFTLLDFSDVEDPSLLYVSHATGSLHIEDPEQVRRARMRFDHLLGRALGPEDSIATIERILAESE</sequence>
<dbReference type="InterPro" id="IPR010982">
    <property type="entry name" value="Lambda_DNA-bd_dom_sf"/>
</dbReference>
<dbReference type="Pfam" id="PF19054">
    <property type="entry name" value="DUF5753"/>
    <property type="match status" value="1"/>
</dbReference>
<name>A0ABW3QUB7_9PSEU</name>